<dbReference type="RefSeq" id="WP_083413229.1">
    <property type="nucleotide sequence ID" value="NZ_FOWP01000002.1"/>
</dbReference>
<feature type="region of interest" description="Disordered" evidence="1">
    <location>
        <begin position="145"/>
        <end position="167"/>
    </location>
</feature>
<name>A0A1I5K839_9GAMM</name>
<evidence type="ECO:0000313" key="3">
    <source>
        <dbReference type="EMBL" id="SFO81157.1"/>
    </source>
</evidence>
<evidence type="ECO:0000256" key="2">
    <source>
        <dbReference type="SAM" id="Phobius"/>
    </source>
</evidence>
<keyword evidence="2" id="KW-0812">Transmembrane</keyword>
<dbReference type="EMBL" id="FOWP01000002">
    <property type="protein sequence ID" value="SFO81157.1"/>
    <property type="molecule type" value="Genomic_DNA"/>
</dbReference>
<organism evidence="3 4">
    <name type="scientific">Ectopseudomonas composti</name>
    <dbReference type="NCBI Taxonomy" id="658457"/>
    <lineage>
        <taxon>Bacteria</taxon>
        <taxon>Pseudomonadati</taxon>
        <taxon>Pseudomonadota</taxon>
        <taxon>Gammaproteobacteria</taxon>
        <taxon>Pseudomonadales</taxon>
        <taxon>Pseudomonadaceae</taxon>
        <taxon>Ectopseudomonas</taxon>
    </lineage>
</organism>
<keyword evidence="2" id="KW-1133">Transmembrane helix</keyword>
<keyword evidence="2" id="KW-0472">Membrane</keyword>
<accession>A0A1I5K839</accession>
<evidence type="ECO:0000313" key="4">
    <source>
        <dbReference type="Proteomes" id="UP000182400"/>
    </source>
</evidence>
<feature type="transmembrane region" description="Helical" evidence="2">
    <location>
        <begin position="413"/>
        <end position="434"/>
    </location>
</feature>
<proteinExistence type="predicted"/>
<evidence type="ECO:0000256" key="1">
    <source>
        <dbReference type="SAM" id="MobiDB-lite"/>
    </source>
</evidence>
<gene>
    <name evidence="3" type="ORF">SAMN05216601_102259</name>
</gene>
<dbReference type="Proteomes" id="UP000182400">
    <property type="component" value="Unassembled WGS sequence"/>
</dbReference>
<sequence length="522" mass="58331">MHTHKDELVIEIDDQIELLIKEINASPNTQQQDAFINSFQHMLIDQLMGPFGLTRAMFDDRDGGAITSLHNFEKGVVANDADAQRHENWQRANQEKFERGDYDDRLDELHDDMKSADGKYYDAYKEPGSEMPEGPRTEARDHVVSASEIERSSRGQLAQTREERVETATQDDNIVLTAFNMNSSKGEDDLMVWAAKPSTKDPSKTNAEYYELDPKAVADTYAKAKKAVDGDQKKAVFIKQGQEFLVEGGKAAGKLALRQILGLLLKDLVQDLVQDVRYLVREGFNGAASLLEMVKARIEATLLRIREKWAEYLQEGASAGIAGFVSTLVTLIINSFVTTAKNLVVIIREAVLSIVRAIKMIVAPPPHVAPGDIAFEVMKILSAALTLSLGIMLEEVIQKALEAIPLLLPFAATLAPVITGIITGTLTLFTVLAFDRLKDFLAFRNKQLADIHRGQTVGFLKIKQTVLILDGAYQHIIITTETLRTQFALDWEEVKEAKQTTQRRLDNYRQSVNSLDDLLEQF</sequence>
<dbReference type="AlphaFoldDB" id="A0A1I5K839"/>
<reference evidence="3 4" key="1">
    <citation type="submission" date="2016-10" db="EMBL/GenBank/DDBJ databases">
        <authorList>
            <person name="de Groot N.N."/>
        </authorList>
    </citation>
    <scope>NUCLEOTIDE SEQUENCE [LARGE SCALE GENOMIC DNA]</scope>
    <source>
        <strain evidence="3 4">CCUG 59231</strain>
    </source>
</reference>
<protein>
    <submittedName>
        <fullName evidence="3">Uncharacterized protein</fullName>
    </submittedName>
</protein>